<dbReference type="InterPro" id="IPR011429">
    <property type="entry name" value="Cyt_c_Planctomycete-type"/>
</dbReference>
<proteinExistence type="predicted"/>
<keyword evidence="5" id="KW-1185">Reference proteome</keyword>
<sequence>MVNSSLLARLCLFGAMVAYHIDCADCFGDQAPVDFNRDIRPLLSENCFACHGPDSATREADLRLDQEDSAKEDRGGYAAIVAEDVSLSELVRRIESSDEDEQMPPPEMGKHLTGEKIALFKRWISEGAVWSPAWSYVPPKWWRPPVTNQTDWNRNWIDQFVLAKLEAEDLPPSQQVDPVTLVRRLSFDLTGLPPEPEVVDKFVADPSDKAYERLVDEFLASPHYGERMAMMWLDLVRYADSVGYHGDQEHNIWPYRDYVIHAFNGNMRFDEFTREQLAGDLLPDSTEDQVIATGYNRLLQTSHEGGIQLKEYRAIYLADRVRNVSQVWMGATMGCCQCHDHKYDPYSARDFYAMGAFFADIDDEWHLRNPSGAVGNTSPTVRKPEKDVLSVYQREELASVDRQIASLDSEKDAEQIANLLAQREALAAAKSPTMITESTDPREVRLLGRGDWQDESGEIVTPAIPDFLGDISQENRRANRLDLANWLTDPESGAGGLTARVMVNRYWALMFGEGLARVLDDFGGQGEPPSHPELLDNLAVEYLENGWDTKHMIKLIAMSNAYRQTAVADDSLRTRDPLNRLVARQNRFRLPAEMIRDTTLAVSGLLVDKIGGRSVRPMQPAHYYQNLNFPEREYEPDTGNEQWRRGVYMHWQRTFLHPMLKALDAPTREECTAHRPKSNTALAALVLLNDPNSVEAARAFASRILSNEMAPDDNERIECAFREAVSRLPDDRQYQVLADLLSESRSYCAANPLACEELLGVGMSTVGKEHPPEELASWTTVCRAILNMSETTTRN</sequence>
<dbReference type="InterPro" id="IPR011444">
    <property type="entry name" value="DUF1549"/>
</dbReference>
<feature type="domain" description="DUF1553" evidence="2">
    <location>
        <begin position="479"/>
        <end position="740"/>
    </location>
</feature>
<dbReference type="PANTHER" id="PTHR35889">
    <property type="entry name" value="CYCLOINULO-OLIGOSACCHARIDE FRUCTANOTRANSFERASE-RELATED"/>
    <property type="match status" value="1"/>
</dbReference>
<protein>
    <submittedName>
        <fullName evidence="4">Planctomycete cytochrome C</fullName>
    </submittedName>
</protein>
<organism evidence="4 5">
    <name type="scientific">Bythopirellula polymerisocia</name>
    <dbReference type="NCBI Taxonomy" id="2528003"/>
    <lineage>
        <taxon>Bacteria</taxon>
        <taxon>Pseudomonadati</taxon>
        <taxon>Planctomycetota</taxon>
        <taxon>Planctomycetia</taxon>
        <taxon>Pirellulales</taxon>
        <taxon>Lacipirellulaceae</taxon>
        <taxon>Bythopirellula</taxon>
    </lineage>
</organism>
<evidence type="ECO:0000259" key="3">
    <source>
        <dbReference type="Pfam" id="PF07635"/>
    </source>
</evidence>
<name>A0A5C6CHC3_9BACT</name>
<dbReference type="AlphaFoldDB" id="A0A5C6CHC3"/>
<feature type="domain" description="DUF1549" evidence="1">
    <location>
        <begin position="157"/>
        <end position="362"/>
    </location>
</feature>
<dbReference type="Pfam" id="PF07635">
    <property type="entry name" value="PSCyt1"/>
    <property type="match status" value="1"/>
</dbReference>
<gene>
    <name evidence="4" type="ORF">Pla144_39330</name>
</gene>
<feature type="domain" description="Cytochrome C Planctomycete-type" evidence="3">
    <location>
        <begin position="47"/>
        <end position="107"/>
    </location>
</feature>
<dbReference type="RefSeq" id="WP_197530819.1">
    <property type="nucleotide sequence ID" value="NZ_SJPS01000006.1"/>
</dbReference>
<dbReference type="Pfam" id="PF07587">
    <property type="entry name" value="PSD1"/>
    <property type="match status" value="1"/>
</dbReference>
<dbReference type="PANTHER" id="PTHR35889:SF3">
    <property type="entry name" value="F-BOX DOMAIN-CONTAINING PROTEIN"/>
    <property type="match status" value="1"/>
</dbReference>
<accession>A0A5C6CHC3</accession>
<reference evidence="4 5" key="1">
    <citation type="submission" date="2019-02" db="EMBL/GenBank/DDBJ databases">
        <title>Deep-cultivation of Planctomycetes and their phenomic and genomic characterization uncovers novel biology.</title>
        <authorList>
            <person name="Wiegand S."/>
            <person name="Jogler M."/>
            <person name="Boedeker C."/>
            <person name="Pinto D."/>
            <person name="Vollmers J."/>
            <person name="Rivas-Marin E."/>
            <person name="Kohn T."/>
            <person name="Peeters S.H."/>
            <person name="Heuer A."/>
            <person name="Rast P."/>
            <person name="Oberbeckmann S."/>
            <person name="Bunk B."/>
            <person name="Jeske O."/>
            <person name="Meyerdierks A."/>
            <person name="Storesund J.E."/>
            <person name="Kallscheuer N."/>
            <person name="Luecker S."/>
            <person name="Lage O.M."/>
            <person name="Pohl T."/>
            <person name="Merkel B.J."/>
            <person name="Hornburger P."/>
            <person name="Mueller R.-W."/>
            <person name="Bruemmer F."/>
            <person name="Labrenz M."/>
            <person name="Spormann A.M."/>
            <person name="Op Den Camp H."/>
            <person name="Overmann J."/>
            <person name="Amann R."/>
            <person name="Jetten M.S.M."/>
            <person name="Mascher T."/>
            <person name="Medema M.H."/>
            <person name="Devos D.P."/>
            <person name="Kaster A.-K."/>
            <person name="Ovreas L."/>
            <person name="Rohde M."/>
            <person name="Galperin M.Y."/>
            <person name="Jogler C."/>
        </authorList>
    </citation>
    <scope>NUCLEOTIDE SEQUENCE [LARGE SCALE GENOMIC DNA]</scope>
    <source>
        <strain evidence="4 5">Pla144</strain>
    </source>
</reference>
<evidence type="ECO:0000259" key="1">
    <source>
        <dbReference type="Pfam" id="PF07583"/>
    </source>
</evidence>
<dbReference type="EMBL" id="SJPS01000006">
    <property type="protein sequence ID" value="TWU23758.1"/>
    <property type="molecule type" value="Genomic_DNA"/>
</dbReference>
<evidence type="ECO:0000313" key="4">
    <source>
        <dbReference type="EMBL" id="TWU23758.1"/>
    </source>
</evidence>
<evidence type="ECO:0000259" key="2">
    <source>
        <dbReference type="Pfam" id="PF07587"/>
    </source>
</evidence>
<comment type="caution">
    <text evidence="4">The sequence shown here is derived from an EMBL/GenBank/DDBJ whole genome shotgun (WGS) entry which is preliminary data.</text>
</comment>
<dbReference type="Proteomes" id="UP000318437">
    <property type="component" value="Unassembled WGS sequence"/>
</dbReference>
<evidence type="ECO:0000313" key="5">
    <source>
        <dbReference type="Proteomes" id="UP000318437"/>
    </source>
</evidence>
<dbReference type="InterPro" id="IPR022655">
    <property type="entry name" value="DUF1553"/>
</dbReference>
<dbReference type="Pfam" id="PF07583">
    <property type="entry name" value="PSCyt2"/>
    <property type="match status" value="1"/>
</dbReference>